<evidence type="ECO:0000256" key="5">
    <source>
        <dbReference type="ARBA" id="ARBA00022842"/>
    </source>
</evidence>
<name>A0ABV2IXA3_9HYPH</name>
<dbReference type="PANTHER" id="PTHR12318:SF0">
    <property type="entry name" value="ACYL-COENZYME A DIPHOSPHATASE NUDT19"/>
    <property type="match status" value="1"/>
</dbReference>
<comment type="cofactor">
    <cofactor evidence="2">
        <name>Mg(2+)</name>
        <dbReference type="ChEBI" id="CHEBI:18420"/>
    </cofactor>
</comment>
<evidence type="ECO:0000256" key="4">
    <source>
        <dbReference type="ARBA" id="ARBA00022801"/>
    </source>
</evidence>
<dbReference type="PROSITE" id="PS51462">
    <property type="entry name" value="NUDIX"/>
    <property type="match status" value="1"/>
</dbReference>
<dbReference type="PANTHER" id="PTHR12318">
    <property type="entry name" value="TESTOSTERONE-REGULATED PROTEIN RP2"/>
    <property type="match status" value="1"/>
</dbReference>
<keyword evidence="3" id="KW-0479">Metal-binding</keyword>
<organism evidence="8 9">
    <name type="scientific">Rhizobium aquaticum</name>
    <dbReference type="NCBI Taxonomy" id="1549636"/>
    <lineage>
        <taxon>Bacteria</taxon>
        <taxon>Pseudomonadati</taxon>
        <taxon>Pseudomonadota</taxon>
        <taxon>Alphaproteobacteria</taxon>
        <taxon>Hyphomicrobiales</taxon>
        <taxon>Rhizobiaceae</taxon>
        <taxon>Rhizobium/Agrobacterium group</taxon>
        <taxon>Rhizobium</taxon>
    </lineage>
</organism>
<dbReference type="EMBL" id="JBEPMB010000001">
    <property type="protein sequence ID" value="MET3612731.1"/>
    <property type="molecule type" value="Genomic_DNA"/>
</dbReference>
<evidence type="ECO:0000256" key="1">
    <source>
        <dbReference type="ARBA" id="ARBA00001936"/>
    </source>
</evidence>
<dbReference type="SUPFAM" id="SSF55811">
    <property type="entry name" value="Nudix"/>
    <property type="match status" value="1"/>
</dbReference>
<proteinExistence type="predicted"/>
<keyword evidence="9" id="KW-1185">Reference proteome</keyword>
<evidence type="ECO:0000313" key="9">
    <source>
        <dbReference type="Proteomes" id="UP001549047"/>
    </source>
</evidence>
<comment type="cofactor">
    <cofactor evidence="1">
        <name>Mn(2+)</name>
        <dbReference type="ChEBI" id="CHEBI:29035"/>
    </cofactor>
</comment>
<keyword evidence="4" id="KW-0378">Hydrolase</keyword>
<sequence>MSEAPGQAYLPNAAMLAAQGGYPALRPRDAATLLLLRRDQGKVQVLSGRRSGSHKFMPGVYVFPGGRRDPTDSRIVVSGTLAEAIARKLAYKSGPRMTQARMRALAVAAIRETYEEAGIAIGLPHGKLEAALPFTPNLSPLRLVGRAITPPGRSRRFDTRFFALFADEVNVDLTGLRPSAELDALEWVNVDEIGDLKMPGITLAILADIGAMLKISPELTVDLPVPFYYMRSGKFIREEI</sequence>
<comment type="caution">
    <text evidence="8">The sequence shown here is derived from an EMBL/GenBank/DDBJ whole genome shotgun (WGS) entry which is preliminary data.</text>
</comment>
<dbReference type="RefSeq" id="WP_354555274.1">
    <property type="nucleotide sequence ID" value="NZ_JBEPMB010000001.1"/>
</dbReference>
<accession>A0ABV2IXA3</accession>
<reference evidence="8 9" key="1">
    <citation type="submission" date="2024-06" db="EMBL/GenBank/DDBJ databases">
        <title>Genomic Encyclopedia of Type Strains, Phase IV (KMG-IV): sequencing the most valuable type-strain genomes for metagenomic binning, comparative biology and taxonomic classification.</title>
        <authorList>
            <person name="Goeker M."/>
        </authorList>
    </citation>
    <scope>NUCLEOTIDE SEQUENCE [LARGE SCALE GENOMIC DNA]</scope>
    <source>
        <strain evidence="8 9">DSM 29780</strain>
    </source>
</reference>
<keyword evidence="5" id="KW-0460">Magnesium</keyword>
<evidence type="ECO:0000256" key="2">
    <source>
        <dbReference type="ARBA" id="ARBA00001946"/>
    </source>
</evidence>
<keyword evidence="6" id="KW-0464">Manganese</keyword>
<feature type="domain" description="Nudix hydrolase" evidence="7">
    <location>
        <begin position="26"/>
        <end position="210"/>
    </location>
</feature>
<dbReference type="Gene3D" id="3.90.79.10">
    <property type="entry name" value="Nucleoside Triphosphate Pyrophosphohydrolase"/>
    <property type="match status" value="2"/>
</dbReference>
<dbReference type="InterPro" id="IPR000086">
    <property type="entry name" value="NUDIX_hydrolase_dom"/>
</dbReference>
<evidence type="ECO:0000313" key="8">
    <source>
        <dbReference type="EMBL" id="MET3612731.1"/>
    </source>
</evidence>
<dbReference type="InterPro" id="IPR015797">
    <property type="entry name" value="NUDIX_hydrolase-like_dom_sf"/>
</dbReference>
<gene>
    <name evidence="8" type="ORF">ABID16_001036</name>
</gene>
<dbReference type="Proteomes" id="UP001549047">
    <property type="component" value="Unassembled WGS sequence"/>
</dbReference>
<evidence type="ECO:0000259" key="7">
    <source>
        <dbReference type="PROSITE" id="PS51462"/>
    </source>
</evidence>
<dbReference type="InterPro" id="IPR039121">
    <property type="entry name" value="NUDT19"/>
</dbReference>
<protein>
    <submittedName>
        <fullName evidence="8">8-oxo-dGTP pyrophosphatase MutT (NUDIX family)</fullName>
    </submittedName>
</protein>
<evidence type="ECO:0000256" key="3">
    <source>
        <dbReference type="ARBA" id="ARBA00022723"/>
    </source>
</evidence>
<evidence type="ECO:0000256" key="6">
    <source>
        <dbReference type="ARBA" id="ARBA00023211"/>
    </source>
</evidence>
<dbReference type="CDD" id="cd18870">
    <property type="entry name" value="NUDIX_AcylCoAdiphos_Nudt19"/>
    <property type="match status" value="1"/>
</dbReference>